<dbReference type="AlphaFoldDB" id="A0A1B8YNG6"/>
<evidence type="ECO:0000259" key="6">
    <source>
        <dbReference type="Pfam" id="PF05199"/>
    </source>
</evidence>
<proteinExistence type="inferred from homology"/>
<name>A0A1B8YNG6_9GAMM</name>
<keyword evidence="4" id="KW-0274">FAD</keyword>
<dbReference type="Gene3D" id="3.50.50.60">
    <property type="entry name" value="FAD/NAD(P)-binding domain"/>
    <property type="match status" value="2"/>
</dbReference>
<dbReference type="EMBL" id="LOIC01000009">
    <property type="protein sequence ID" value="OCA56606.1"/>
    <property type="molecule type" value="Genomic_DNA"/>
</dbReference>
<dbReference type="SUPFAM" id="SSF51905">
    <property type="entry name" value="FAD/NAD(P)-binding domain"/>
    <property type="match status" value="1"/>
</dbReference>
<dbReference type="RefSeq" id="WP_065388885.1">
    <property type="nucleotide sequence ID" value="NZ_CAWMQN010000009.1"/>
</dbReference>
<keyword evidence="3" id="KW-0285">Flavoprotein</keyword>
<dbReference type="InterPro" id="IPR051473">
    <property type="entry name" value="P2Ox-like"/>
</dbReference>
<accession>A0A1B8YNG6</accession>
<evidence type="ECO:0000313" key="7">
    <source>
        <dbReference type="EMBL" id="OCA56606.1"/>
    </source>
</evidence>
<dbReference type="GO" id="GO:0016614">
    <property type="term" value="F:oxidoreductase activity, acting on CH-OH group of donors"/>
    <property type="evidence" value="ECO:0007669"/>
    <property type="project" value="InterPro"/>
</dbReference>
<sequence>MKNIVIIGSGLAGSILANLLKDDFTVTILEKGGDKITIPLKKFVSRKLGDSVTYCNGVGGTTNLWHNGLIKMPKLDEYTNFSKIIQNSEYYADKAAKCLKFPTSFLTERKKRLDEYQEMLNSIHIKHDLDTILIPKCDTKIVVDSNVKIYKNVAKINYLWGDYNNICSVEFTTTTGECTILNSDYILVCAGGIGSPTVISNILKNININITNSKLGVGFIDHPMGFVGKIKVKKEYRKIFKNFVNKNNGSYFSRCGLVVKEKEYSHICYFRPAYSTSNRIDIYKFKSFLGTSTLKEKIKCIFDKRLYHPDILLEILMHFTSIQFNNGVYSLWFVFEQKKANSNNTIVPSNDIDTIDWKINEGEQNNYLSSIQSIKKSLLPLIETINVVENNIDDYLWSAAHHSGSISFGNKPENIDENLRINGTSNVYVCDGSVIEQHSYANTGLTIAQLCYRLHEYLINKEKL</sequence>
<evidence type="ECO:0000256" key="4">
    <source>
        <dbReference type="ARBA" id="ARBA00022827"/>
    </source>
</evidence>
<keyword evidence="5" id="KW-0560">Oxidoreductase</keyword>
<dbReference type="InterPro" id="IPR036188">
    <property type="entry name" value="FAD/NAD-bd_sf"/>
</dbReference>
<protein>
    <submittedName>
        <fullName evidence="7">Choline dehydrogenase</fullName>
    </submittedName>
</protein>
<dbReference type="InterPro" id="IPR007867">
    <property type="entry name" value="GMC_OxRtase_C"/>
</dbReference>
<reference evidence="8" key="1">
    <citation type="submission" date="2015-11" db="EMBL/GenBank/DDBJ databases">
        <authorList>
            <person name="Tobias N.J."/>
            <person name="Mishra B."/>
            <person name="Gupta D.K."/>
            <person name="Thines M."/>
            <person name="Stinear T.P."/>
            <person name="Bode H.B."/>
        </authorList>
    </citation>
    <scope>NUCLEOTIDE SEQUENCE [LARGE SCALE GENOMIC DNA]</scope>
    <source>
        <strain evidence="8">PB45.5</strain>
    </source>
</reference>
<dbReference type="Pfam" id="PF05199">
    <property type="entry name" value="GMC_oxred_C"/>
    <property type="match status" value="1"/>
</dbReference>
<feature type="domain" description="Glucose-methanol-choline oxidoreductase C-terminal" evidence="6">
    <location>
        <begin position="392"/>
        <end position="448"/>
    </location>
</feature>
<gene>
    <name evidence="7" type="ORF">Phpb_00337</name>
</gene>
<comment type="cofactor">
    <cofactor evidence="1">
        <name>FAD</name>
        <dbReference type="ChEBI" id="CHEBI:57692"/>
    </cofactor>
</comment>
<comment type="similarity">
    <text evidence="2">Belongs to the GMC oxidoreductase family.</text>
</comment>
<evidence type="ECO:0000313" key="8">
    <source>
        <dbReference type="Proteomes" id="UP000092665"/>
    </source>
</evidence>
<evidence type="ECO:0000256" key="2">
    <source>
        <dbReference type="ARBA" id="ARBA00010790"/>
    </source>
</evidence>
<dbReference type="PANTHER" id="PTHR42784:SF1">
    <property type="entry name" value="PYRANOSE 2-OXIDASE"/>
    <property type="match status" value="1"/>
</dbReference>
<dbReference type="Proteomes" id="UP000092665">
    <property type="component" value="Unassembled WGS sequence"/>
</dbReference>
<organism evidence="7 8">
    <name type="scientific">Photorhabdus namnaonensis</name>
    <dbReference type="NCBI Taxonomy" id="1851568"/>
    <lineage>
        <taxon>Bacteria</taxon>
        <taxon>Pseudomonadati</taxon>
        <taxon>Pseudomonadota</taxon>
        <taxon>Gammaproteobacteria</taxon>
        <taxon>Enterobacterales</taxon>
        <taxon>Morganellaceae</taxon>
        <taxon>Photorhabdus</taxon>
    </lineage>
</organism>
<keyword evidence="8" id="KW-1185">Reference proteome</keyword>
<evidence type="ECO:0000256" key="5">
    <source>
        <dbReference type="ARBA" id="ARBA00023002"/>
    </source>
</evidence>
<comment type="caution">
    <text evidence="7">The sequence shown here is derived from an EMBL/GenBank/DDBJ whole genome shotgun (WGS) entry which is preliminary data.</text>
</comment>
<evidence type="ECO:0000256" key="3">
    <source>
        <dbReference type="ARBA" id="ARBA00022630"/>
    </source>
</evidence>
<evidence type="ECO:0000256" key="1">
    <source>
        <dbReference type="ARBA" id="ARBA00001974"/>
    </source>
</evidence>
<dbReference type="PANTHER" id="PTHR42784">
    <property type="entry name" value="PYRANOSE 2-OXIDASE"/>
    <property type="match status" value="1"/>
</dbReference>